<dbReference type="GO" id="GO:0032259">
    <property type="term" value="P:methylation"/>
    <property type="evidence" value="ECO:0007669"/>
    <property type="project" value="UniProtKB-KW"/>
</dbReference>
<dbReference type="AlphaFoldDB" id="A0A848G6H5"/>
<dbReference type="Pfam" id="PF01035">
    <property type="entry name" value="DNA_binding_1"/>
    <property type="match status" value="1"/>
</dbReference>
<keyword evidence="3" id="KW-0808">Transferase</keyword>
<proteinExistence type="predicted"/>
<dbReference type="InterPro" id="IPR036388">
    <property type="entry name" value="WH-like_DNA-bd_sf"/>
</dbReference>
<name>A0A848G6H5_9RHOO</name>
<dbReference type="InterPro" id="IPR014048">
    <property type="entry name" value="MethylDNA_cys_MeTrfase_DNA-bd"/>
</dbReference>
<protein>
    <submittedName>
        <fullName evidence="3">Methylated-DNA--[protein]-cysteine S-methyltransferase</fullName>
    </submittedName>
</protein>
<keyword evidence="4" id="KW-1185">Reference proteome</keyword>
<evidence type="ECO:0000313" key="3">
    <source>
        <dbReference type="EMBL" id="NML26939.1"/>
    </source>
</evidence>
<evidence type="ECO:0000256" key="1">
    <source>
        <dbReference type="ARBA" id="ARBA00022763"/>
    </source>
</evidence>
<dbReference type="SUPFAM" id="SSF53155">
    <property type="entry name" value="Methylated DNA-protein cysteine methyltransferase domain"/>
    <property type="match status" value="1"/>
</dbReference>
<evidence type="ECO:0000259" key="2">
    <source>
        <dbReference type="Pfam" id="PF01035"/>
    </source>
</evidence>
<sequence length="174" mass="18979">MPAQAPPPGTRPPAGFASIMPAPFGRIGIRCTDGLIDEIVFLPPETPLIAPNGMLEEMAVSQIGRYLNDPEFPLDLPLAWRGTEFRRQVWAAIARIPRGHSSTYGELARQLDSSPRAVGQACGDNPFPLVIPCHRVTGRTEIGGFAHDCGGFLLETKHWLLRHEGVLPPRLPGF</sequence>
<gene>
    <name evidence="3" type="ORF">HHL15_14390</name>
</gene>
<evidence type="ECO:0000313" key="4">
    <source>
        <dbReference type="Proteomes" id="UP000580043"/>
    </source>
</evidence>
<dbReference type="InterPro" id="IPR036631">
    <property type="entry name" value="MGMT_N_sf"/>
</dbReference>
<dbReference type="Gene3D" id="1.10.10.10">
    <property type="entry name" value="Winged helix-like DNA-binding domain superfamily/Winged helix DNA-binding domain"/>
    <property type="match status" value="1"/>
</dbReference>
<feature type="domain" description="Methylated-DNA-[protein]-cysteine S-methyltransferase DNA binding" evidence="2">
    <location>
        <begin position="84"/>
        <end position="166"/>
    </location>
</feature>
<dbReference type="GO" id="GO:0003908">
    <property type="term" value="F:methylated-DNA-[protein]-cysteine S-methyltransferase activity"/>
    <property type="evidence" value="ECO:0007669"/>
    <property type="project" value="InterPro"/>
</dbReference>
<keyword evidence="3" id="KW-0489">Methyltransferase</keyword>
<dbReference type="NCBIfam" id="TIGR00589">
    <property type="entry name" value="ogt"/>
    <property type="match status" value="1"/>
</dbReference>
<dbReference type="CDD" id="cd06445">
    <property type="entry name" value="ATase"/>
    <property type="match status" value="1"/>
</dbReference>
<keyword evidence="1" id="KW-0227">DNA damage</keyword>
<organism evidence="3 4">
    <name type="scientific">Zoogloea dura</name>
    <dbReference type="NCBI Taxonomy" id="2728840"/>
    <lineage>
        <taxon>Bacteria</taxon>
        <taxon>Pseudomonadati</taxon>
        <taxon>Pseudomonadota</taxon>
        <taxon>Betaproteobacteria</taxon>
        <taxon>Rhodocyclales</taxon>
        <taxon>Zoogloeaceae</taxon>
        <taxon>Zoogloea</taxon>
    </lineage>
</organism>
<dbReference type="PANTHER" id="PTHR10815:SF13">
    <property type="entry name" value="METHYLATED-DNA--PROTEIN-CYSTEINE METHYLTRANSFERASE"/>
    <property type="match status" value="1"/>
</dbReference>
<comment type="caution">
    <text evidence="3">The sequence shown here is derived from an EMBL/GenBank/DDBJ whole genome shotgun (WGS) entry which is preliminary data.</text>
</comment>
<dbReference type="PANTHER" id="PTHR10815">
    <property type="entry name" value="METHYLATED-DNA--PROTEIN-CYSTEINE METHYLTRANSFERASE"/>
    <property type="match status" value="1"/>
</dbReference>
<dbReference type="InterPro" id="IPR036217">
    <property type="entry name" value="MethylDNA_cys_MeTrfase_DNAb"/>
</dbReference>
<dbReference type="Proteomes" id="UP000580043">
    <property type="component" value="Unassembled WGS sequence"/>
</dbReference>
<dbReference type="GO" id="GO:0006281">
    <property type="term" value="P:DNA repair"/>
    <property type="evidence" value="ECO:0007669"/>
    <property type="project" value="InterPro"/>
</dbReference>
<dbReference type="SUPFAM" id="SSF46767">
    <property type="entry name" value="Methylated DNA-protein cysteine methyltransferase, C-terminal domain"/>
    <property type="match status" value="1"/>
</dbReference>
<accession>A0A848G6H5</accession>
<reference evidence="3 4" key="1">
    <citation type="submission" date="2020-04" db="EMBL/GenBank/DDBJ databases">
        <title>Zoogloea sp. G-4-1-14 isolated from soil.</title>
        <authorList>
            <person name="Dahal R.H."/>
        </authorList>
    </citation>
    <scope>NUCLEOTIDE SEQUENCE [LARGE SCALE GENOMIC DNA]</scope>
    <source>
        <strain evidence="3 4">G-4-1-14</strain>
    </source>
</reference>
<dbReference type="EMBL" id="JABBGA010000011">
    <property type="protein sequence ID" value="NML26939.1"/>
    <property type="molecule type" value="Genomic_DNA"/>
</dbReference>